<dbReference type="AlphaFoldDB" id="A0A085LLY8"/>
<evidence type="ECO:0000259" key="2">
    <source>
        <dbReference type="Pfam" id="PF13961"/>
    </source>
</evidence>
<reference evidence="3 4" key="1">
    <citation type="journal article" date="2014" name="Nat. Genet.">
        <title>Genome and transcriptome of the porcine whipworm Trichuris suis.</title>
        <authorList>
            <person name="Jex A.R."/>
            <person name="Nejsum P."/>
            <person name="Schwarz E.M."/>
            <person name="Hu L."/>
            <person name="Young N.D."/>
            <person name="Hall R.S."/>
            <person name="Korhonen P.K."/>
            <person name="Liao S."/>
            <person name="Thamsborg S."/>
            <person name="Xia J."/>
            <person name="Xu P."/>
            <person name="Wang S."/>
            <person name="Scheerlinck J.P."/>
            <person name="Hofmann A."/>
            <person name="Sternberg P.W."/>
            <person name="Wang J."/>
            <person name="Gasser R.B."/>
        </authorList>
    </citation>
    <scope>NUCLEOTIDE SEQUENCE [LARGE SCALE GENOMIC DNA]</scope>
    <source>
        <strain evidence="3">DCEP-RM93M</strain>
    </source>
</reference>
<dbReference type="EMBL" id="KL363405">
    <property type="protein sequence ID" value="KFD45984.1"/>
    <property type="molecule type" value="Genomic_DNA"/>
</dbReference>
<evidence type="ECO:0000256" key="1">
    <source>
        <dbReference type="SAM" id="Phobius"/>
    </source>
</evidence>
<dbReference type="Pfam" id="PF13961">
    <property type="entry name" value="DUF4219"/>
    <property type="match status" value="1"/>
</dbReference>
<accession>A0A085LLY8</accession>
<keyword evidence="4" id="KW-1185">Reference proteome</keyword>
<gene>
    <name evidence="3" type="ORF">M513_13140</name>
</gene>
<sequence>MPKRRKYNARAKKNASHAKPNNVVAAVVQKVGQSVACSAALPLSLNYSCFALGRRASLEYRIYPTGYGPRFRFNCALTLTVVGTLAFFSLTLTMSVAVGKDTITLLNGGNYMYWKAKVKAMLVRDDLWDVVSVFKPEVRTTA</sequence>
<feature type="transmembrane region" description="Helical" evidence="1">
    <location>
        <begin position="76"/>
        <end position="98"/>
    </location>
</feature>
<proteinExistence type="predicted"/>
<keyword evidence="1" id="KW-0472">Membrane</keyword>
<name>A0A085LLY8_9BILA</name>
<organism evidence="3 4">
    <name type="scientific">Trichuris suis</name>
    <name type="common">pig whipworm</name>
    <dbReference type="NCBI Taxonomy" id="68888"/>
    <lineage>
        <taxon>Eukaryota</taxon>
        <taxon>Metazoa</taxon>
        <taxon>Ecdysozoa</taxon>
        <taxon>Nematoda</taxon>
        <taxon>Enoplea</taxon>
        <taxon>Dorylaimia</taxon>
        <taxon>Trichinellida</taxon>
        <taxon>Trichuridae</taxon>
        <taxon>Trichuris</taxon>
    </lineage>
</organism>
<protein>
    <recommendedName>
        <fullName evidence="2">DUF4219 domain-containing protein</fullName>
    </recommendedName>
</protein>
<dbReference type="Proteomes" id="UP000030764">
    <property type="component" value="Unassembled WGS sequence"/>
</dbReference>
<feature type="domain" description="DUF4219" evidence="2">
    <location>
        <begin position="106"/>
        <end position="132"/>
    </location>
</feature>
<evidence type="ECO:0000313" key="4">
    <source>
        <dbReference type="Proteomes" id="UP000030764"/>
    </source>
</evidence>
<keyword evidence="1" id="KW-0812">Transmembrane</keyword>
<dbReference type="InterPro" id="IPR025314">
    <property type="entry name" value="DUF4219"/>
</dbReference>
<keyword evidence="1" id="KW-1133">Transmembrane helix</keyword>
<evidence type="ECO:0000313" key="3">
    <source>
        <dbReference type="EMBL" id="KFD45984.1"/>
    </source>
</evidence>